<proteinExistence type="predicted"/>
<gene>
    <name evidence="1" type="ORF">AAEO57_00440</name>
</gene>
<accession>A0ABU9IIF7</accession>
<keyword evidence="2" id="KW-1185">Reference proteome</keyword>
<evidence type="ECO:0000313" key="2">
    <source>
        <dbReference type="Proteomes" id="UP001485226"/>
    </source>
</evidence>
<organism evidence="1 2">
    <name type="scientific">Flavobacterium calami</name>
    <dbReference type="NCBI Taxonomy" id="3139144"/>
    <lineage>
        <taxon>Bacteria</taxon>
        <taxon>Pseudomonadati</taxon>
        <taxon>Bacteroidota</taxon>
        <taxon>Flavobacteriia</taxon>
        <taxon>Flavobacteriales</taxon>
        <taxon>Flavobacteriaceae</taxon>
        <taxon>Flavobacterium</taxon>
    </lineage>
</organism>
<dbReference type="RefSeq" id="WP_341688366.1">
    <property type="nucleotide sequence ID" value="NZ_JBBYHS010000001.1"/>
</dbReference>
<dbReference type="Proteomes" id="UP001485226">
    <property type="component" value="Unassembled WGS sequence"/>
</dbReference>
<evidence type="ECO:0008006" key="3">
    <source>
        <dbReference type="Google" id="ProtNLM"/>
    </source>
</evidence>
<evidence type="ECO:0000313" key="1">
    <source>
        <dbReference type="EMBL" id="MEL1252223.1"/>
    </source>
</evidence>
<reference evidence="1 2" key="1">
    <citation type="submission" date="2024-04" db="EMBL/GenBank/DDBJ databases">
        <title>Flavobacterium sp. DGU38 16S ribosomal RNA gene Genome sequencing and assembly.</title>
        <authorList>
            <person name="Park S."/>
        </authorList>
    </citation>
    <scope>NUCLEOTIDE SEQUENCE [LARGE SCALE GENOMIC DNA]</scope>
    <source>
        <strain evidence="1 2">DGU38</strain>
    </source>
</reference>
<comment type="caution">
    <text evidence="1">The sequence shown here is derived from an EMBL/GenBank/DDBJ whole genome shotgun (WGS) entry which is preliminary data.</text>
</comment>
<protein>
    <recommendedName>
        <fullName evidence="3">Polyketide cyclase / dehydrase and lipid transport</fullName>
    </recommendedName>
</protein>
<sequence>MLYFVSFLVSTDWTERAFWAGIYSMDYQYYFVKYTNPEEITCTQWEYRFKFKSKFWMLLFELFLKRRITDYLAVFHNELKEKCCANPNTA</sequence>
<dbReference type="EMBL" id="JBBYHS010000001">
    <property type="protein sequence ID" value="MEL1252223.1"/>
    <property type="molecule type" value="Genomic_DNA"/>
</dbReference>
<name>A0ABU9IIF7_9FLAO</name>